<feature type="compositionally biased region" description="Basic and acidic residues" evidence="1">
    <location>
        <begin position="106"/>
        <end position="129"/>
    </location>
</feature>
<dbReference type="AlphaFoldDB" id="A0A4P9XV24"/>
<evidence type="ECO:0000313" key="2">
    <source>
        <dbReference type="EMBL" id="RKP10114.1"/>
    </source>
</evidence>
<reference evidence="3" key="1">
    <citation type="journal article" date="2018" name="Nat. Microbiol.">
        <title>Leveraging single-cell genomics to expand the fungal tree of life.</title>
        <authorList>
            <person name="Ahrendt S.R."/>
            <person name="Quandt C.A."/>
            <person name="Ciobanu D."/>
            <person name="Clum A."/>
            <person name="Salamov A."/>
            <person name="Andreopoulos B."/>
            <person name="Cheng J.F."/>
            <person name="Woyke T."/>
            <person name="Pelin A."/>
            <person name="Henrissat B."/>
            <person name="Reynolds N.K."/>
            <person name="Benny G.L."/>
            <person name="Smith M.E."/>
            <person name="James T.Y."/>
            <person name="Grigoriev I.V."/>
        </authorList>
    </citation>
    <scope>NUCLEOTIDE SEQUENCE [LARGE SCALE GENOMIC DNA]</scope>
    <source>
        <strain evidence="3">RSA 1356</strain>
    </source>
</reference>
<gene>
    <name evidence="2" type="ORF">THASP1DRAFT_28091</name>
</gene>
<dbReference type="Proteomes" id="UP000271241">
    <property type="component" value="Unassembled WGS sequence"/>
</dbReference>
<proteinExistence type="predicted"/>
<feature type="compositionally biased region" description="Basic and acidic residues" evidence="1">
    <location>
        <begin position="70"/>
        <end position="79"/>
    </location>
</feature>
<keyword evidence="3" id="KW-1185">Reference proteome</keyword>
<evidence type="ECO:0000313" key="3">
    <source>
        <dbReference type="Proteomes" id="UP000271241"/>
    </source>
</evidence>
<sequence>MFRFTARTPDVPVAHSTLTLGQILADLAEDRARPAEESLPAARTATNSAHRLDELYNELQVLSQTQESPHPAKEPADSRVRRRGGKKTDTHNTHSHSTGIDSRTSTTKDDIVADESEKDREGAQERRERAKEEKALELCDLLAEQHARLCATTEHAKAPLIMALQEQREDANRLLDGLTRISTR</sequence>
<dbReference type="EMBL" id="KZ992469">
    <property type="protein sequence ID" value="RKP10114.1"/>
    <property type="molecule type" value="Genomic_DNA"/>
</dbReference>
<evidence type="ECO:0000256" key="1">
    <source>
        <dbReference type="SAM" id="MobiDB-lite"/>
    </source>
</evidence>
<feature type="region of interest" description="Disordered" evidence="1">
    <location>
        <begin position="63"/>
        <end position="129"/>
    </location>
</feature>
<accession>A0A4P9XV24</accession>
<feature type="compositionally biased region" description="Polar residues" evidence="1">
    <location>
        <begin position="95"/>
        <end position="105"/>
    </location>
</feature>
<protein>
    <submittedName>
        <fullName evidence="2">Uncharacterized protein</fullName>
    </submittedName>
</protein>
<organism evidence="2 3">
    <name type="scientific">Thamnocephalis sphaerospora</name>
    <dbReference type="NCBI Taxonomy" id="78915"/>
    <lineage>
        <taxon>Eukaryota</taxon>
        <taxon>Fungi</taxon>
        <taxon>Fungi incertae sedis</taxon>
        <taxon>Zoopagomycota</taxon>
        <taxon>Zoopagomycotina</taxon>
        <taxon>Zoopagomycetes</taxon>
        <taxon>Zoopagales</taxon>
        <taxon>Sigmoideomycetaceae</taxon>
        <taxon>Thamnocephalis</taxon>
    </lineage>
</organism>
<name>A0A4P9XV24_9FUNG</name>